<dbReference type="InterPro" id="IPR000387">
    <property type="entry name" value="Tyr_Pase_dom"/>
</dbReference>
<dbReference type="InterPro" id="IPR000242">
    <property type="entry name" value="PTP_cat"/>
</dbReference>
<name>F0X1Q8_9STRA</name>
<dbReference type="Gene3D" id="3.90.190.10">
    <property type="entry name" value="Protein tyrosine phosphatase superfamily"/>
    <property type="match status" value="1"/>
</dbReference>
<dbReference type="PROSITE" id="PS50056">
    <property type="entry name" value="TYR_PHOSPHATASE_2"/>
    <property type="match status" value="1"/>
</dbReference>
<evidence type="ECO:0000259" key="1">
    <source>
        <dbReference type="PROSITE" id="PS50055"/>
    </source>
</evidence>
<dbReference type="InterPro" id="IPR016130">
    <property type="entry name" value="Tyr_Pase_AS"/>
</dbReference>
<dbReference type="PROSITE" id="PS50055">
    <property type="entry name" value="TYR_PHOSPHATASE_PTP"/>
    <property type="match status" value="1"/>
</dbReference>
<dbReference type="PANTHER" id="PTHR19134">
    <property type="entry name" value="RECEPTOR-TYPE TYROSINE-PROTEIN PHOSPHATASE"/>
    <property type="match status" value="1"/>
</dbReference>
<dbReference type="SUPFAM" id="SSF52799">
    <property type="entry name" value="(Phosphotyrosine protein) phosphatases II"/>
    <property type="match status" value="1"/>
</dbReference>
<dbReference type="Pfam" id="PF00102">
    <property type="entry name" value="Y_phosphatase"/>
    <property type="match status" value="1"/>
</dbReference>
<dbReference type="CDD" id="cd00047">
    <property type="entry name" value="PTPc"/>
    <property type="match status" value="1"/>
</dbReference>
<reference evidence="3" key="1">
    <citation type="journal article" date="2011" name="PLoS Biol.">
        <title>Gene gain and loss during evolution of obligate parasitism in the white rust pathogen of Arabidopsis thaliana.</title>
        <authorList>
            <person name="Kemen E."/>
            <person name="Gardiner A."/>
            <person name="Schultz-Larsen T."/>
            <person name="Kemen A.C."/>
            <person name="Balmuth A.L."/>
            <person name="Robert-Seilaniantz A."/>
            <person name="Bailey K."/>
            <person name="Holub E."/>
            <person name="Studholme D.J."/>
            <person name="Maclean D."/>
            <person name="Jones J.D."/>
        </authorList>
    </citation>
    <scope>NUCLEOTIDE SEQUENCE</scope>
</reference>
<dbReference type="InterPro" id="IPR050348">
    <property type="entry name" value="Protein-Tyr_Phosphatase"/>
</dbReference>
<dbReference type="SMART" id="SM00404">
    <property type="entry name" value="PTPc_motif"/>
    <property type="match status" value="1"/>
</dbReference>
<dbReference type="HOGENOM" id="CLU_001645_9_1_1"/>
<dbReference type="EMBL" id="FR824661">
    <property type="protein sequence ID" value="CCA27759.1"/>
    <property type="molecule type" value="Genomic_DNA"/>
</dbReference>
<sequence length="310" mass="35494">MRCPTKFGEYDSIFAVEYEQICAEIDTSDWLKGALSVQSKDRVKKNRYSDVLPYEATRVRLEDSYPNDYINANHIAPYYIACCAPLPHTLIEFWKMVWLHNVYVIVMLTQLVERGRIKAHQYWNGTLMSITEYGDISVQLCKQSFIGQNGSILPSERNSLFVLRAFKIWKTGDDASDEKRDIIHVQMTCWPDHGVPQDFRVITSILDIVNARKRDSDAQLTGKGSEARVIVHCSAGIGRSGTFIAINIVLRQLHAELTANLSEEQLSDAFNIAKVVYHLRCQRPSMVQTPQQYAMIYEYISAVFSNARPW</sequence>
<feature type="domain" description="Tyrosine-protein phosphatase" evidence="1">
    <location>
        <begin position="14"/>
        <end position="303"/>
    </location>
</feature>
<accession>F0X1Q8</accession>
<proteinExistence type="predicted"/>
<keyword evidence="3" id="KW-0675">Receptor</keyword>
<gene>
    <name evidence="3" type="primary">AlNc14C669G12374</name>
    <name evidence="3" type="ORF">ALNC14_139030</name>
</gene>
<dbReference type="PANTHER" id="PTHR19134:SF449">
    <property type="entry name" value="TYROSINE-PROTEIN PHOSPHATASE 1"/>
    <property type="match status" value="1"/>
</dbReference>
<organism evidence="3">
    <name type="scientific">Albugo laibachii Nc14</name>
    <dbReference type="NCBI Taxonomy" id="890382"/>
    <lineage>
        <taxon>Eukaryota</taxon>
        <taxon>Sar</taxon>
        <taxon>Stramenopiles</taxon>
        <taxon>Oomycota</taxon>
        <taxon>Peronosporomycetes</taxon>
        <taxon>Albuginales</taxon>
        <taxon>Albuginaceae</taxon>
        <taxon>Albugo</taxon>
    </lineage>
</organism>
<evidence type="ECO:0000259" key="2">
    <source>
        <dbReference type="PROSITE" id="PS50056"/>
    </source>
</evidence>
<dbReference type="SMART" id="SM00194">
    <property type="entry name" value="PTPc"/>
    <property type="match status" value="1"/>
</dbReference>
<dbReference type="AlphaFoldDB" id="F0X1Q8"/>
<dbReference type="InterPro" id="IPR003595">
    <property type="entry name" value="Tyr_Pase_cat"/>
</dbReference>
<feature type="domain" description="Tyrosine specific protein phosphatases" evidence="2">
    <location>
        <begin position="203"/>
        <end position="294"/>
    </location>
</feature>
<dbReference type="PRINTS" id="PR00700">
    <property type="entry name" value="PRTYPHPHTASE"/>
</dbReference>
<evidence type="ECO:0000313" key="3">
    <source>
        <dbReference type="EMBL" id="CCA27759.1"/>
    </source>
</evidence>
<dbReference type="GO" id="GO:0004725">
    <property type="term" value="F:protein tyrosine phosphatase activity"/>
    <property type="evidence" value="ECO:0007669"/>
    <property type="project" value="InterPro"/>
</dbReference>
<dbReference type="PROSITE" id="PS00383">
    <property type="entry name" value="TYR_PHOSPHATASE_1"/>
    <property type="match status" value="1"/>
</dbReference>
<protein>
    <submittedName>
        <fullName evidence="3">Receptortype tyrosineprotein phosphatase putative</fullName>
    </submittedName>
</protein>
<reference evidence="3" key="2">
    <citation type="submission" date="2011-02" db="EMBL/GenBank/DDBJ databases">
        <authorList>
            <person name="MacLean D."/>
        </authorList>
    </citation>
    <scope>NUCLEOTIDE SEQUENCE</scope>
</reference>
<dbReference type="InterPro" id="IPR029021">
    <property type="entry name" value="Prot-tyrosine_phosphatase-like"/>
</dbReference>